<keyword evidence="8" id="KW-1185">Reference proteome</keyword>
<evidence type="ECO:0000256" key="5">
    <source>
        <dbReference type="SAM" id="MobiDB-lite"/>
    </source>
</evidence>
<feature type="compositionally biased region" description="Basic and acidic residues" evidence="5">
    <location>
        <begin position="344"/>
        <end position="363"/>
    </location>
</feature>
<dbReference type="SUPFAM" id="SSF53822">
    <property type="entry name" value="Periplasmic binding protein-like I"/>
    <property type="match status" value="1"/>
</dbReference>
<dbReference type="Gene3D" id="1.10.260.40">
    <property type="entry name" value="lambda repressor-like DNA-binding domains"/>
    <property type="match status" value="1"/>
</dbReference>
<dbReference type="InterPro" id="IPR000843">
    <property type="entry name" value="HTH_LacI"/>
</dbReference>
<organism evidence="7 8">
    <name type="scientific">Myceligenerans crystallogenes</name>
    <dbReference type="NCBI Taxonomy" id="316335"/>
    <lineage>
        <taxon>Bacteria</taxon>
        <taxon>Bacillati</taxon>
        <taxon>Actinomycetota</taxon>
        <taxon>Actinomycetes</taxon>
        <taxon>Micrococcales</taxon>
        <taxon>Promicromonosporaceae</taxon>
        <taxon>Myceligenerans</taxon>
    </lineage>
</organism>
<dbReference type="InterPro" id="IPR046335">
    <property type="entry name" value="LacI/GalR-like_sensor"/>
</dbReference>
<dbReference type="PANTHER" id="PTHR30146">
    <property type="entry name" value="LACI-RELATED TRANSCRIPTIONAL REPRESSOR"/>
    <property type="match status" value="1"/>
</dbReference>
<dbReference type="InterPro" id="IPR028082">
    <property type="entry name" value="Peripla_BP_I"/>
</dbReference>
<evidence type="ECO:0000256" key="2">
    <source>
        <dbReference type="ARBA" id="ARBA00023015"/>
    </source>
</evidence>
<dbReference type="RefSeq" id="WP_344104509.1">
    <property type="nucleotide sequence ID" value="NZ_BAAANL010000006.1"/>
</dbReference>
<gene>
    <name evidence="7" type="ORF">GCM10009751_30670</name>
</gene>
<reference evidence="8" key="1">
    <citation type="journal article" date="2019" name="Int. J. Syst. Evol. Microbiol.">
        <title>The Global Catalogue of Microorganisms (GCM) 10K type strain sequencing project: providing services to taxonomists for standard genome sequencing and annotation.</title>
        <authorList>
            <consortium name="The Broad Institute Genomics Platform"/>
            <consortium name="The Broad Institute Genome Sequencing Center for Infectious Disease"/>
            <person name="Wu L."/>
            <person name="Ma J."/>
        </authorList>
    </citation>
    <scope>NUCLEOTIDE SEQUENCE [LARGE SCALE GENOMIC DNA]</scope>
    <source>
        <strain evidence="8">JCM 14326</strain>
    </source>
</reference>
<name>A0ABP4ZVE2_9MICO</name>
<dbReference type="Pfam" id="PF13377">
    <property type="entry name" value="Peripla_BP_3"/>
    <property type="match status" value="1"/>
</dbReference>
<dbReference type="PANTHER" id="PTHR30146:SF148">
    <property type="entry name" value="HTH-TYPE TRANSCRIPTIONAL REPRESSOR PURR-RELATED"/>
    <property type="match status" value="1"/>
</dbReference>
<dbReference type="Proteomes" id="UP001501094">
    <property type="component" value="Unassembled WGS sequence"/>
</dbReference>
<comment type="caution">
    <text evidence="7">The sequence shown here is derived from an EMBL/GenBank/DDBJ whole genome shotgun (WGS) entry which is preliminary data.</text>
</comment>
<keyword evidence="2" id="KW-0805">Transcription regulation</keyword>
<evidence type="ECO:0000313" key="8">
    <source>
        <dbReference type="Proteomes" id="UP001501094"/>
    </source>
</evidence>
<evidence type="ECO:0000256" key="4">
    <source>
        <dbReference type="ARBA" id="ARBA00023163"/>
    </source>
</evidence>
<dbReference type="SMART" id="SM00354">
    <property type="entry name" value="HTH_LACI"/>
    <property type="match status" value="1"/>
</dbReference>
<proteinExistence type="predicted"/>
<accession>A0ABP4ZVE2</accession>
<protein>
    <submittedName>
        <fullName evidence="7">LacI family DNA-binding transcriptional regulator</fullName>
    </submittedName>
</protein>
<dbReference type="SUPFAM" id="SSF47413">
    <property type="entry name" value="lambda repressor-like DNA-binding domains"/>
    <property type="match status" value="1"/>
</dbReference>
<sequence length="363" mass="39320">MTQRRVTIKQVAAEAGVSITTVSHVLNDVPGKRVHPDTRVRVEDAARRLGYVPNSLAQSLRTQRSNTIGFVGDEIATTPFAGKIILGAQDVALARDAVVFVVSTGYQREVENREIEELLRRQVDGILYASMYHRPVELPPQLASVPTVLINATCTGSGVPWVVPDEVAGGEDAADVLLTAGHRRLAFINDVDEIPAAFGREEGFRRRAARAGLHDDDLRVVTAETDPAGGYAAARQLLAHADRPTGIFCFNDRLAMGVYRAAAELGLRIPEDLSIVGFDNQEIVAEGVHPGLTTIELPHYEMGAWATEQLFDQIEAGPGARPAAPARKLRGPVIHRASVAPPSRGHDPGERREPSDLARQRQA</sequence>
<keyword evidence="1" id="KW-0678">Repressor</keyword>
<feature type="region of interest" description="Disordered" evidence="5">
    <location>
        <begin position="317"/>
        <end position="363"/>
    </location>
</feature>
<keyword evidence="3 7" id="KW-0238">DNA-binding</keyword>
<feature type="compositionally biased region" description="Low complexity" evidence="5">
    <location>
        <begin position="317"/>
        <end position="326"/>
    </location>
</feature>
<dbReference type="PROSITE" id="PS50932">
    <property type="entry name" value="HTH_LACI_2"/>
    <property type="match status" value="1"/>
</dbReference>
<evidence type="ECO:0000256" key="1">
    <source>
        <dbReference type="ARBA" id="ARBA00022491"/>
    </source>
</evidence>
<feature type="domain" description="HTH lacI-type" evidence="6">
    <location>
        <begin position="6"/>
        <end position="62"/>
    </location>
</feature>
<dbReference type="InterPro" id="IPR010982">
    <property type="entry name" value="Lambda_DNA-bd_dom_sf"/>
</dbReference>
<dbReference type="GO" id="GO:0003677">
    <property type="term" value="F:DNA binding"/>
    <property type="evidence" value="ECO:0007669"/>
    <property type="project" value="UniProtKB-KW"/>
</dbReference>
<dbReference type="CDD" id="cd06288">
    <property type="entry name" value="PBP1_sucrose_transcription_regulator"/>
    <property type="match status" value="1"/>
</dbReference>
<dbReference type="CDD" id="cd01392">
    <property type="entry name" value="HTH_LacI"/>
    <property type="match status" value="1"/>
</dbReference>
<dbReference type="EMBL" id="BAAANL010000006">
    <property type="protein sequence ID" value="GAA1869690.1"/>
    <property type="molecule type" value="Genomic_DNA"/>
</dbReference>
<keyword evidence="4" id="KW-0804">Transcription</keyword>
<evidence type="ECO:0000256" key="3">
    <source>
        <dbReference type="ARBA" id="ARBA00023125"/>
    </source>
</evidence>
<dbReference type="Gene3D" id="3.40.50.2300">
    <property type="match status" value="2"/>
</dbReference>
<dbReference type="Pfam" id="PF00356">
    <property type="entry name" value="LacI"/>
    <property type="match status" value="1"/>
</dbReference>
<evidence type="ECO:0000313" key="7">
    <source>
        <dbReference type="EMBL" id="GAA1869690.1"/>
    </source>
</evidence>
<evidence type="ECO:0000259" key="6">
    <source>
        <dbReference type="PROSITE" id="PS50932"/>
    </source>
</evidence>